<feature type="compositionally biased region" description="Acidic residues" evidence="1">
    <location>
        <begin position="690"/>
        <end position="715"/>
    </location>
</feature>
<sequence>MTRKWFVLASLIGMLLLIPVALAQTTIIVTPEAGEIGTAFEVSATELDPNTAYDLEFRFDGDVVFTTTEQTDAEGTLIVNIFSEESDPPGEYEVTLLDGSESLGTETFTLLEAGSQPETIVPTPEATEDTETDAPESDTTPQPEQPQAGSAEIRLVPRTAPVGSTHNVFVTGLEPEQDVTITIVSDETGAEVYTHDYEATDSGRLDIEIYSTEEDTPGDYTLSVLDASGSVLSSITLTLEELAGRIGNLTIEPSTANPGETMTFTLTDVRPFNDFEILIRNIETSEPLYQDVARANADGVVTLEFISDAQAAEAEYEVIITEEDTRAIVATSEITLGDVEEGDETTTEDDTDTQQADTEPGAATITISPESGNMDTVFDVQIDNLTPNATFTFEVVLDETGETVYTAERTADEDGHYATMLGMEEGDPTGQYHIVVSQDGDPLAEASLEVLSADAAEETSSEETTEETTPESSVAVSIDPTGGEIGTDYTIRITGLEADETVDVDIRYQGDSIYTTQATADSDGSAIVGITSDSSDTVGQYEVVILREDTELASTPFAVGEELDAVEAEEGETAEGEEEVIEAEPFEGTIEVSPESAPRNSTYDVTIEGLNADETVTIQVSMGEIPVYTTEKTADAAGSVLFSLTTGDTDAAGVYTVSILRPAGEDMQSVGSATFTVTRSGGASSIAPTGDDEETAPSDEVDEVEDVEEDGEETGEANSVEGVNETIEGRLSAAAPEDRYVFQGTEGDTLYITLDSDDFDAYLSLEDEQGVALITDDDSNGSGNSAIGPYILPYTGRYTVVSSSYDYYYYGDTMAGDFTLTLTQAQLSAIDYDSPTSVTFTEGDHAIFFSIEAEAGDILAITVEGEDDLDTRLQVFDPDNYVLAEDDDSGMGFNPEISRLIVPASGTYMLGLRPYSYSDTGTVTLTTTREPARSLNDGPATVALSAKQYMDVVNISVAEGETAHINVEKSHGTIGDVTIYVIQDDVTIATFYSIEQPDDMVLSFISQEDSPISIHVEAYTGTGTLELSIAE</sequence>
<protein>
    <submittedName>
        <fullName evidence="4">PPC domain-containing protein</fullName>
    </submittedName>
</protein>
<organism evidence="4 5">
    <name type="scientific">Phototrophicus methaneseepsis</name>
    <dbReference type="NCBI Taxonomy" id="2710758"/>
    <lineage>
        <taxon>Bacteria</taxon>
        <taxon>Bacillati</taxon>
        <taxon>Chloroflexota</taxon>
        <taxon>Candidatus Thermofontia</taxon>
        <taxon>Phototrophicales</taxon>
        <taxon>Phototrophicaceae</taxon>
        <taxon>Phototrophicus</taxon>
    </lineage>
</organism>
<dbReference type="AlphaFoldDB" id="A0A7S8E8U1"/>
<reference evidence="4 5" key="1">
    <citation type="submission" date="2020-02" db="EMBL/GenBank/DDBJ databases">
        <authorList>
            <person name="Zheng R.K."/>
            <person name="Sun C.M."/>
        </authorList>
    </citation>
    <scope>NUCLEOTIDE SEQUENCE [LARGE SCALE GENOMIC DNA]</scope>
    <source>
        <strain evidence="5">rifampicinis</strain>
    </source>
</reference>
<feature type="compositionally biased region" description="Acidic residues" evidence="1">
    <location>
        <begin position="126"/>
        <end position="136"/>
    </location>
</feature>
<feature type="signal peptide" evidence="2">
    <location>
        <begin position="1"/>
        <end position="23"/>
    </location>
</feature>
<dbReference type="InterPro" id="IPR007280">
    <property type="entry name" value="Peptidase_C_arc/bac"/>
</dbReference>
<evidence type="ECO:0000313" key="5">
    <source>
        <dbReference type="Proteomes" id="UP000594468"/>
    </source>
</evidence>
<evidence type="ECO:0000256" key="1">
    <source>
        <dbReference type="SAM" id="MobiDB-lite"/>
    </source>
</evidence>
<dbReference type="Pfam" id="PF04151">
    <property type="entry name" value="PPC"/>
    <property type="match status" value="1"/>
</dbReference>
<feature type="compositionally biased region" description="Acidic residues" evidence="1">
    <location>
        <begin position="455"/>
        <end position="469"/>
    </location>
</feature>
<feature type="domain" description="Peptidase C-terminal archaeal/bacterial" evidence="3">
    <location>
        <begin position="848"/>
        <end position="912"/>
    </location>
</feature>
<proteinExistence type="predicted"/>
<keyword evidence="5" id="KW-1185">Reference proteome</keyword>
<dbReference type="EMBL" id="CP062983">
    <property type="protein sequence ID" value="QPC82496.1"/>
    <property type="molecule type" value="Genomic_DNA"/>
</dbReference>
<feature type="region of interest" description="Disordered" evidence="1">
    <location>
        <begin position="679"/>
        <end position="725"/>
    </location>
</feature>
<evidence type="ECO:0000259" key="3">
    <source>
        <dbReference type="Pfam" id="PF04151"/>
    </source>
</evidence>
<name>A0A7S8E8U1_9CHLR</name>
<dbReference type="KEGG" id="pmet:G4Y79_22880"/>
<gene>
    <name evidence="4" type="ORF">G4Y79_22880</name>
</gene>
<dbReference type="Gene3D" id="2.60.120.380">
    <property type="match status" value="2"/>
</dbReference>
<accession>A0A7S8E8U1</accession>
<evidence type="ECO:0000256" key="2">
    <source>
        <dbReference type="SAM" id="SignalP"/>
    </source>
</evidence>
<keyword evidence="2" id="KW-0732">Signal</keyword>
<feature type="region of interest" description="Disordered" evidence="1">
    <location>
        <begin position="454"/>
        <end position="481"/>
    </location>
</feature>
<feature type="compositionally biased region" description="Acidic residues" evidence="1">
    <location>
        <begin position="338"/>
        <end position="352"/>
    </location>
</feature>
<feature type="region of interest" description="Disordered" evidence="1">
    <location>
        <begin position="113"/>
        <end position="149"/>
    </location>
</feature>
<dbReference type="Proteomes" id="UP000594468">
    <property type="component" value="Chromosome"/>
</dbReference>
<evidence type="ECO:0000313" key="4">
    <source>
        <dbReference type="EMBL" id="QPC82496.1"/>
    </source>
</evidence>
<feature type="region of interest" description="Disordered" evidence="1">
    <location>
        <begin position="337"/>
        <end position="357"/>
    </location>
</feature>
<dbReference type="RefSeq" id="WP_195170565.1">
    <property type="nucleotide sequence ID" value="NZ_CP062983.1"/>
</dbReference>
<feature type="chain" id="PRO_5032492878" evidence="2">
    <location>
        <begin position="24"/>
        <end position="1031"/>
    </location>
</feature>